<dbReference type="Proteomes" id="UP000002494">
    <property type="component" value="Chromosome 10"/>
</dbReference>
<dbReference type="InterPro" id="IPR033231">
    <property type="entry name" value="SECTM1"/>
</dbReference>
<feature type="signal peptide" evidence="2">
    <location>
        <begin position="1"/>
        <end position="18"/>
    </location>
</feature>
<dbReference type="InParanoid" id="E9PTB4"/>
<dbReference type="GO" id="GO:0002726">
    <property type="term" value="P:positive regulation of T cell cytokine production"/>
    <property type="evidence" value="ECO:0000266"/>
    <property type="project" value="RGD"/>
</dbReference>
<dbReference type="AGR" id="RGD:735132"/>
<dbReference type="Bgee" id="ENSRNOG00000036673">
    <property type="expression patterns" value="Expressed in jejunum and 13 other cell types or tissues"/>
</dbReference>
<evidence type="ECO:0000256" key="2">
    <source>
        <dbReference type="SAM" id="SignalP"/>
    </source>
</evidence>
<dbReference type="RGD" id="735132">
    <property type="gene designation" value="Sectm1b"/>
</dbReference>
<dbReference type="HOGENOM" id="CLU_097587_0_0_1"/>
<evidence type="ECO:0000256" key="1">
    <source>
        <dbReference type="SAM" id="Phobius"/>
    </source>
</evidence>
<sequence length="238" mass="26514">MMVCWATYSGLFPRMLWALLLLAASLNAYNKEWDEPSCTVPEVSAKRGDRVVMACNISNTFRDVTITLTAGEETRTIFKKMPPGNYSKDSWQLQIQGGQAQLVITDAQDIHAGEYWWKLSGFQKNFTNFTLDVTGPQDQKEAKGWKPLMFSDSQGLATDNQKPESLPVIAEPQTAVRTKAVSVIIIITALTIIAGMSAFAWYKHRRSLKLRGYKFQQIQTPVPGLSHGSPGGPYLILP</sequence>
<dbReference type="GO" id="GO:0048018">
    <property type="term" value="F:receptor ligand activity"/>
    <property type="evidence" value="ECO:0000266"/>
    <property type="project" value="RGD"/>
</dbReference>
<dbReference type="GO" id="GO:0038110">
    <property type="term" value="P:interleukin-2-mediated signaling pathway"/>
    <property type="evidence" value="ECO:0000266"/>
    <property type="project" value="RGD"/>
</dbReference>
<keyword evidence="2" id="KW-0732">Signal</keyword>
<evidence type="ECO:0000313" key="3">
    <source>
        <dbReference type="Ensembl" id="ENSRNOP00000051815.3"/>
    </source>
</evidence>
<dbReference type="GO" id="GO:0005886">
    <property type="term" value="C:plasma membrane"/>
    <property type="evidence" value="ECO:0000266"/>
    <property type="project" value="RGD"/>
</dbReference>
<dbReference type="InterPro" id="IPR013783">
    <property type="entry name" value="Ig-like_fold"/>
</dbReference>
<dbReference type="PANTHER" id="PTHR15123:SF5">
    <property type="entry name" value="SECRETED AND TRANSMEMBRANE PROTEIN 1"/>
    <property type="match status" value="1"/>
</dbReference>
<keyword evidence="1" id="KW-0472">Membrane</keyword>
<dbReference type="CTD" id="58210"/>
<dbReference type="AlphaFoldDB" id="E9PTB4"/>
<dbReference type="KEGG" id="rno:287884"/>
<dbReference type="PaxDb" id="10116-ENSRNOP00000051815"/>
<dbReference type="SMR" id="E9PTB4"/>
<dbReference type="eggNOG" id="ENOG502TM1B">
    <property type="taxonomic scope" value="Eukaryota"/>
</dbReference>
<dbReference type="Gene3D" id="2.60.40.10">
    <property type="entry name" value="Immunoglobulins"/>
    <property type="match status" value="1"/>
</dbReference>
<gene>
    <name evidence="3 5" type="primary">Sectm1b</name>
</gene>
<organism evidence="3 4">
    <name type="scientific">Rattus norvegicus</name>
    <name type="common">Rat</name>
    <dbReference type="NCBI Taxonomy" id="10116"/>
    <lineage>
        <taxon>Eukaryota</taxon>
        <taxon>Metazoa</taxon>
        <taxon>Chordata</taxon>
        <taxon>Craniata</taxon>
        <taxon>Vertebrata</taxon>
        <taxon>Euteleostomi</taxon>
        <taxon>Mammalia</taxon>
        <taxon>Eutheria</taxon>
        <taxon>Euarchontoglires</taxon>
        <taxon>Glires</taxon>
        <taxon>Rodentia</taxon>
        <taxon>Myomorpha</taxon>
        <taxon>Muroidea</taxon>
        <taxon>Muridae</taxon>
        <taxon>Murinae</taxon>
        <taxon>Rattus</taxon>
    </lineage>
</organism>
<accession>E9PTB4</accession>
<reference evidence="3" key="1">
    <citation type="submission" date="2024-01" db="EMBL/GenBank/DDBJ databases">
        <title>GRCr8: a new rat reference genome assembly contstructed from accurate long reads and long range scaffolding.</title>
        <authorList>
            <person name="Doris P.A."/>
            <person name="Kalbfleisch T."/>
            <person name="Li K."/>
            <person name="Howe K."/>
            <person name="Wood J."/>
        </authorList>
    </citation>
    <scope>NUCLEOTIDE SEQUENCE [LARGE SCALE GENOMIC DNA]</scope>
    <source>
        <strain evidence="3">Brown Norway</strain>
    </source>
</reference>
<dbReference type="GO" id="GO:0006955">
    <property type="term" value="P:immune response"/>
    <property type="evidence" value="ECO:0000303"/>
    <property type="project" value="RGD"/>
</dbReference>
<proteinExistence type="predicted"/>
<keyword evidence="4" id="KW-1185">Reference proteome</keyword>
<evidence type="ECO:0000313" key="4">
    <source>
        <dbReference type="Proteomes" id="UP000002494"/>
    </source>
</evidence>
<feature type="transmembrane region" description="Helical" evidence="1">
    <location>
        <begin position="180"/>
        <end position="202"/>
    </location>
</feature>
<dbReference type="OrthoDB" id="9451016at2759"/>
<dbReference type="Ensembl" id="ENSRNOT00000054932.6">
    <property type="protein sequence ID" value="ENSRNOP00000051815.3"/>
    <property type="gene ID" value="ENSRNOG00000036673.6"/>
</dbReference>
<dbReference type="STRING" id="10116.ENSRNOP00000051815"/>
<dbReference type="GeneTree" id="ENSGT00530000064499"/>
<dbReference type="PhylomeDB" id="E9PTB4"/>
<dbReference type="GO" id="GO:0016020">
    <property type="term" value="C:membrane"/>
    <property type="evidence" value="ECO:0000266"/>
    <property type="project" value="RGD"/>
</dbReference>
<dbReference type="PANTHER" id="PTHR15123">
    <property type="entry name" value="SECRETED AND TRANSMEMBRANE PROTEIN 1"/>
    <property type="match status" value="1"/>
</dbReference>
<keyword evidence="1" id="KW-1133">Transmembrane helix</keyword>
<evidence type="ECO:0000313" key="5">
    <source>
        <dbReference type="RGD" id="735132"/>
    </source>
</evidence>
<dbReference type="GO" id="GO:0005125">
    <property type="term" value="F:cytokine activity"/>
    <property type="evidence" value="ECO:0007669"/>
    <property type="project" value="InterPro"/>
</dbReference>
<reference evidence="3" key="3">
    <citation type="submission" date="2025-09" db="UniProtKB">
        <authorList>
            <consortium name="Ensembl"/>
        </authorList>
    </citation>
    <scope>IDENTIFICATION</scope>
    <source>
        <strain evidence="3">Brown Norway</strain>
    </source>
</reference>
<reference evidence="3" key="2">
    <citation type="submission" date="2025-08" db="UniProtKB">
        <authorList>
            <consortium name="Ensembl"/>
        </authorList>
    </citation>
    <scope>IDENTIFICATION</scope>
    <source>
        <strain evidence="3">Brown Norway</strain>
    </source>
</reference>
<name>E9PTB4_RAT</name>
<feature type="chain" id="PRO_5047236378" evidence="2">
    <location>
        <begin position="19"/>
        <end position="238"/>
    </location>
</feature>
<dbReference type="FunCoup" id="E9PTB4">
    <property type="interactions" value="7"/>
</dbReference>
<dbReference type="OMA" id="LWTPDSE"/>
<keyword evidence="1" id="KW-0812">Transmembrane</keyword>
<protein>
    <submittedName>
        <fullName evidence="3">Secreted and transmembrane 1B</fullName>
    </submittedName>
</protein>